<keyword evidence="4 5" id="KW-0732">Signal</keyword>
<reference evidence="8" key="1">
    <citation type="journal article" date="2019" name="Int. J. Syst. Evol. Microbiol.">
        <title>The Global Catalogue of Microorganisms (GCM) 10K type strain sequencing project: providing services to taxonomists for standard genome sequencing and annotation.</title>
        <authorList>
            <consortium name="The Broad Institute Genomics Platform"/>
            <consortium name="The Broad Institute Genome Sequencing Center for Infectious Disease"/>
            <person name="Wu L."/>
            <person name="Ma J."/>
        </authorList>
    </citation>
    <scope>NUCLEOTIDE SEQUENCE [LARGE SCALE GENOMIC DNA]</scope>
    <source>
        <strain evidence="8">JCM 31486</strain>
    </source>
</reference>
<dbReference type="CDD" id="cd01146">
    <property type="entry name" value="FhuD"/>
    <property type="match status" value="1"/>
</dbReference>
<evidence type="ECO:0000256" key="2">
    <source>
        <dbReference type="ARBA" id="ARBA00008814"/>
    </source>
</evidence>
<dbReference type="PANTHER" id="PTHR30532:SF24">
    <property type="entry name" value="FERRIC ENTEROBACTIN-BINDING PERIPLASMIC PROTEIN FEPB"/>
    <property type="match status" value="1"/>
</dbReference>
<feature type="signal peptide" evidence="5">
    <location>
        <begin position="1"/>
        <end position="24"/>
    </location>
</feature>
<proteinExistence type="inferred from homology"/>
<name>A0ABW3M687_9PSEU</name>
<dbReference type="InterPro" id="IPR051313">
    <property type="entry name" value="Bact_iron-sidero_bind"/>
</dbReference>
<evidence type="ECO:0000256" key="3">
    <source>
        <dbReference type="ARBA" id="ARBA00022448"/>
    </source>
</evidence>
<accession>A0ABW3M687</accession>
<gene>
    <name evidence="7" type="ORF">ACFQ1S_08250</name>
</gene>
<protein>
    <submittedName>
        <fullName evidence="7">Iron-siderophore ABC transporter substrate-binding protein</fullName>
    </submittedName>
</protein>
<dbReference type="Proteomes" id="UP001597045">
    <property type="component" value="Unassembled WGS sequence"/>
</dbReference>
<evidence type="ECO:0000313" key="8">
    <source>
        <dbReference type="Proteomes" id="UP001597045"/>
    </source>
</evidence>
<keyword evidence="3" id="KW-0813">Transport</keyword>
<dbReference type="SUPFAM" id="SSF53807">
    <property type="entry name" value="Helical backbone' metal receptor"/>
    <property type="match status" value="1"/>
</dbReference>
<keyword evidence="8" id="KW-1185">Reference proteome</keyword>
<dbReference type="PROSITE" id="PS50983">
    <property type="entry name" value="FE_B12_PBP"/>
    <property type="match status" value="1"/>
</dbReference>
<dbReference type="Pfam" id="PF01497">
    <property type="entry name" value="Peripla_BP_2"/>
    <property type="match status" value="1"/>
</dbReference>
<sequence length="326" mass="35273">MIRRTLAAATLLLLAACGSTTPSAEAPASDSGAFPVTIPHKYGSTTIKAAPQRIVLVGLTEQDPLLALGVVPVATTDWLGRYDAAINPWSLDKLAGRPKPVMLTDKDGPQYEKIAAQRPDLILGLYAGLTQDQYTKLSQIAPTVAQPKEYSDYGVPWQDATRTIGKIVGKSAEAEKLVTDTEARITRVRNENPKFVGASAVIATMWEGYFVYGPQDPRSRMLASLGFKLPADLQKVVGDQFGVTISKERVDLLDQQVAIWVVTNAQQTRAQLDGDPLYASLNVAKQKHDLLIDDASDYGSAMSFISVLSIPFLLDHLVPDLQKAIG</sequence>
<organism evidence="7 8">
    <name type="scientific">Kibdelosporangium lantanae</name>
    <dbReference type="NCBI Taxonomy" id="1497396"/>
    <lineage>
        <taxon>Bacteria</taxon>
        <taxon>Bacillati</taxon>
        <taxon>Actinomycetota</taxon>
        <taxon>Actinomycetes</taxon>
        <taxon>Pseudonocardiales</taxon>
        <taxon>Pseudonocardiaceae</taxon>
        <taxon>Kibdelosporangium</taxon>
    </lineage>
</organism>
<evidence type="ECO:0000313" key="7">
    <source>
        <dbReference type="EMBL" id="MFD1045568.1"/>
    </source>
</evidence>
<evidence type="ECO:0000256" key="1">
    <source>
        <dbReference type="ARBA" id="ARBA00004196"/>
    </source>
</evidence>
<feature type="chain" id="PRO_5047344190" evidence="5">
    <location>
        <begin position="25"/>
        <end position="326"/>
    </location>
</feature>
<dbReference type="PANTHER" id="PTHR30532">
    <property type="entry name" value="IRON III DICITRATE-BINDING PERIPLASMIC PROTEIN"/>
    <property type="match status" value="1"/>
</dbReference>
<evidence type="ECO:0000256" key="5">
    <source>
        <dbReference type="SAM" id="SignalP"/>
    </source>
</evidence>
<comment type="caution">
    <text evidence="7">The sequence shown here is derived from an EMBL/GenBank/DDBJ whole genome shotgun (WGS) entry which is preliminary data.</text>
</comment>
<feature type="domain" description="Fe/B12 periplasmic-binding" evidence="6">
    <location>
        <begin position="53"/>
        <end position="325"/>
    </location>
</feature>
<dbReference type="InterPro" id="IPR002491">
    <property type="entry name" value="ABC_transptr_periplasmic_BD"/>
</dbReference>
<dbReference type="Gene3D" id="3.40.50.1980">
    <property type="entry name" value="Nitrogenase molybdenum iron protein domain"/>
    <property type="match status" value="2"/>
</dbReference>
<dbReference type="EMBL" id="JBHTIS010000341">
    <property type="protein sequence ID" value="MFD1045568.1"/>
    <property type="molecule type" value="Genomic_DNA"/>
</dbReference>
<evidence type="ECO:0000259" key="6">
    <source>
        <dbReference type="PROSITE" id="PS50983"/>
    </source>
</evidence>
<comment type="subcellular location">
    <subcellularLocation>
        <location evidence="1">Cell envelope</location>
    </subcellularLocation>
</comment>
<comment type="similarity">
    <text evidence="2">Belongs to the bacterial solute-binding protein 8 family.</text>
</comment>
<evidence type="ECO:0000256" key="4">
    <source>
        <dbReference type="ARBA" id="ARBA00022729"/>
    </source>
</evidence>
<dbReference type="PROSITE" id="PS51257">
    <property type="entry name" value="PROKAR_LIPOPROTEIN"/>
    <property type="match status" value="1"/>
</dbReference>